<protein>
    <submittedName>
        <fullName evidence="2">General stress protein</fullName>
    </submittedName>
</protein>
<evidence type="ECO:0000313" key="3">
    <source>
        <dbReference type="Proteomes" id="UP000029518"/>
    </source>
</evidence>
<name>A0A089LLM4_PAEBO</name>
<dbReference type="KEGG" id="pbd:PBOR_31675"/>
<dbReference type="EMBL" id="CP009285">
    <property type="protein sequence ID" value="AIQ60965.1"/>
    <property type="molecule type" value="Genomic_DNA"/>
</dbReference>
<dbReference type="Pfam" id="PF11181">
    <property type="entry name" value="YflT"/>
    <property type="match status" value="1"/>
</dbReference>
<keyword evidence="3" id="KW-1185">Reference proteome</keyword>
<dbReference type="AlphaFoldDB" id="A0A089LLM4"/>
<accession>A0A089LLM4</accession>
<reference evidence="2" key="1">
    <citation type="submission" date="2014-08" db="EMBL/GenBank/DDBJ databases">
        <title>Comparative genomics of the Paenibacillus odorifer group.</title>
        <authorList>
            <person name="den Bakker H.C."/>
            <person name="Tsai Y.-C.Y.-C."/>
            <person name="Martin N."/>
            <person name="Korlach J."/>
            <person name="Wiedmann M."/>
        </authorList>
    </citation>
    <scope>NUCLEOTIDE SEQUENCE [LARGE SCALE GENOMIC DNA]</scope>
    <source>
        <strain evidence="2">DSM 13188</strain>
    </source>
</reference>
<sequence>MDSIGTQAYAKLLENGVQAIEEVNRLRSSGYTRDDLYVISHDEDREGRIVDAADVNEVGLSEEGLFGAIANLFRSRGDALRFKITSLGFSAAEAAFYEKELDLGKVLVIAKRNPK</sequence>
<dbReference type="RefSeq" id="WP_042217668.1">
    <property type="nucleotide sequence ID" value="NZ_CP009285.1"/>
</dbReference>
<dbReference type="HOGENOM" id="CLU_150010_1_0_9"/>
<dbReference type="OrthoDB" id="2353304at2"/>
<evidence type="ECO:0000313" key="2">
    <source>
        <dbReference type="EMBL" id="AIQ60965.1"/>
    </source>
</evidence>
<evidence type="ECO:0000259" key="1">
    <source>
        <dbReference type="Pfam" id="PF11181"/>
    </source>
</evidence>
<organism evidence="2 3">
    <name type="scientific">Paenibacillus borealis</name>
    <dbReference type="NCBI Taxonomy" id="160799"/>
    <lineage>
        <taxon>Bacteria</taxon>
        <taxon>Bacillati</taxon>
        <taxon>Bacillota</taxon>
        <taxon>Bacilli</taxon>
        <taxon>Bacillales</taxon>
        <taxon>Paenibacillaceae</taxon>
        <taxon>Paenibacillus</taxon>
    </lineage>
</organism>
<dbReference type="Proteomes" id="UP000029518">
    <property type="component" value="Chromosome"/>
</dbReference>
<dbReference type="InterPro" id="IPR025889">
    <property type="entry name" value="GSP17M-like_dom"/>
</dbReference>
<proteinExistence type="predicted"/>
<feature type="domain" description="General stress protein 17M-like" evidence="1">
    <location>
        <begin position="11"/>
        <end position="104"/>
    </location>
</feature>
<gene>
    <name evidence="2" type="ORF">PBOR_31675</name>
</gene>